<dbReference type="RefSeq" id="WP_330799501.1">
    <property type="nucleotide sequence ID" value="NZ_JAZEWV010000034.1"/>
</dbReference>
<dbReference type="Proteomes" id="UP001344658">
    <property type="component" value="Unassembled WGS sequence"/>
</dbReference>
<dbReference type="EMBL" id="JAZEWV010000034">
    <property type="protein sequence ID" value="MEE4545798.1"/>
    <property type="molecule type" value="Genomic_DNA"/>
</dbReference>
<accession>A0ABU7PIZ8</accession>
<evidence type="ECO:0000313" key="2">
    <source>
        <dbReference type="Proteomes" id="UP001344658"/>
    </source>
</evidence>
<sequence>MGVSRVSQIEHGEAASLDVTARHVEALGGRLGLVPGFGDHTVRMPASG</sequence>
<evidence type="ECO:0000313" key="1">
    <source>
        <dbReference type="EMBL" id="MEE4545798.1"/>
    </source>
</evidence>
<organism evidence="1 2">
    <name type="scientific">Actinacidiphila polyblastidii</name>
    <dbReference type="NCBI Taxonomy" id="3110430"/>
    <lineage>
        <taxon>Bacteria</taxon>
        <taxon>Bacillati</taxon>
        <taxon>Actinomycetota</taxon>
        <taxon>Actinomycetes</taxon>
        <taxon>Kitasatosporales</taxon>
        <taxon>Streptomycetaceae</taxon>
        <taxon>Actinacidiphila</taxon>
    </lineage>
</organism>
<name>A0ABU7PIZ8_9ACTN</name>
<reference evidence="1 2" key="1">
    <citation type="submission" date="2023-12" db="EMBL/GenBank/DDBJ databases">
        <title>Streptomyces sp. V4-01.</title>
        <authorList>
            <person name="Somphong A."/>
            <person name="Phongsopitanun W."/>
        </authorList>
    </citation>
    <scope>NUCLEOTIDE SEQUENCE [LARGE SCALE GENOMIC DNA]</scope>
    <source>
        <strain evidence="1 2">V4-01</strain>
    </source>
</reference>
<proteinExistence type="predicted"/>
<keyword evidence="2" id="KW-1185">Reference proteome</keyword>
<comment type="caution">
    <text evidence="1">The sequence shown here is derived from an EMBL/GenBank/DDBJ whole genome shotgun (WGS) entry which is preliminary data.</text>
</comment>
<gene>
    <name evidence="1" type="ORF">V2S66_28000</name>
</gene>
<protein>
    <submittedName>
        <fullName evidence="1">Uncharacterized protein</fullName>
    </submittedName>
</protein>